<evidence type="ECO:0000256" key="2">
    <source>
        <dbReference type="ARBA" id="ARBA00022737"/>
    </source>
</evidence>
<dbReference type="InterPro" id="IPR056413">
    <property type="entry name" value="TPR_CcmH_CycH"/>
</dbReference>
<protein>
    <submittedName>
        <fullName evidence="8">Cytochrome c-type biogenesis protein CcmH</fullName>
    </submittedName>
</protein>
<keyword evidence="6" id="KW-0472">Membrane</keyword>
<dbReference type="InterPro" id="IPR019734">
    <property type="entry name" value="TPR_rpt"/>
</dbReference>
<dbReference type="EMBL" id="FNCS01000002">
    <property type="protein sequence ID" value="SDG36451.1"/>
    <property type="molecule type" value="Genomic_DNA"/>
</dbReference>
<organism evidence="8 9">
    <name type="scientific">Pelagibacterium luteolum</name>
    <dbReference type="NCBI Taxonomy" id="440168"/>
    <lineage>
        <taxon>Bacteria</taxon>
        <taxon>Pseudomonadati</taxon>
        <taxon>Pseudomonadota</taxon>
        <taxon>Alphaproteobacteria</taxon>
        <taxon>Hyphomicrobiales</taxon>
        <taxon>Devosiaceae</taxon>
        <taxon>Pelagibacterium</taxon>
    </lineage>
</organism>
<evidence type="ECO:0000313" key="8">
    <source>
        <dbReference type="EMBL" id="SDG36451.1"/>
    </source>
</evidence>
<accession>A0A1G7TMM4</accession>
<keyword evidence="4 5" id="KW-0802">TPR repeat</keyword>
<name>A0A1G7TMM4_9HYPH</name>
<dbReference type="InterPro" id="IPR011990">
    <property type="entry name" value="TPR-like_helical_dom_sf"/>
</dbReference>
<dbReference type="GO" id="GO:0030313">
    <property type="term" value="C:cell envelope"/>
    <property type="evidence" value="ECO:0007669"/>
    <property type="project" value="UniProtKB-SubCell"/>
</dbReference>
<dbReference type="NCBIfam" id="TIGR03142">
    <property type="entry name" value="cytochro_ccmI"/>
    <property type="match status" value="1"/>
</dbReference>
<sequence>MLWIFVIGLALVCIGVLWVGMRRGQKVTGDAVAPDAALAFFRTQLEGIDRDVESGRMSPEEADAARAELAREVIRHEKETAAVRPGRSGRLVLMGTLPVVAAASIGLYALIGRADLPAQPLSERETFVPDAQISIEDAVARVEAQMVETPNDVRGWLVLAPIYMEQQRFDEAVAAWRRVLELEEPTPDRQTSLAEALAMANGGEPTEEATALLFEAAEADPTHVRSRFYLAGQMTQAEDYEEAVAMWQELLAIGTGEEAWIPTARQGLVAAQAGLQGTTLGDSEPDATMDVMIRGMVDGMAARLYQDGGSADEWMQLVRSRQQLDGDAAALEDVERGLAALEGQDRLALQTYAQDLGLNSEQ</sequence>
<evidence type="ECO:0000256" key="3">
    <source>
        <dbReference type="ARBA" id="ARBA00022748"/>
    </source>
</evidence>
<dbReference type="PROSITE" id="PS50005">
    <property type="entry name" value="TPR"/>
    <property type="match status" value="1"/>
</dbReference>
<feature type="transmembrane region" description="Helical" evidence="6">
    <location>
        <begin position="91"/>
        <end position="111"/>
    </location>
</feature>
<evidence type="ECO:0000256" key="4">
    <source>
        <dbReference type="ARBA" id="ARBA00022803"/>
    </source>
</evidence>
<keyword evidence="3" id="KW-0201">Cytochrome c-type biogenesis</keyword>
<evidence type="ECO:0000313" key="9">
    <source>
        <dbReference type="Proteomes" id="UP000199495"/>
    </source>
</evidence>
<dbReference type="PANTHER" id="PTHR47870">
    <property type="entry name" value="CYTOCHROME C-TYPE BIOGENESIS PROTEIN CCMH"/>
    <property type="match status" value="1"/>
</dbReference>
<keyword evidence="6" id="KW-1133">Transmembrane helix</keyword>
<keyword evidence="6" id="KW-0812">Transmembrane</keyword>
<feature type="repeat" description="TPR" evidence="5">
    <location>
        <begin position="153"/>
        <end position="186"/>
    </location>
</feature>
<dbReference type="AlphaFoldDB" id="A0A1G7TMM4"/>
<evidence type="ECO:0000256" key="5">
    <source>
        <dbReference type="PROSITE-ProRule" id="PRU00339"/>
    </source>
</evidence>
<dbReference type="GO" id="GO:0005886">
    <property type="term" value="C:plasma membrane"/>
    <property type="evidence" value="ECO:0007669"/>
    <property type="project" value="TreeGrafter"/>
</dbReference>
<dbReference type="RefSeq" id="WP_244504946.1">
    <property type="nucleotide sequence ID" value="NZ_FNCS01000002.1"/>
</dbReference>
<dbReference type="InterPro" id="IPR051263">
    <property type="entry name" value="C-type_cytochrome_biogenesis"/>
</dbReference>
<keyword evidence="2" id="KW-0677">Repeat</keyword>
<dbReference type="Proteomes" id="UP000199495">
    <property type="component" value="Unassembled WGS sequence"/>
</dbReference>
<evidence type="ECO:0000256" key="1">
    <source>
        <dbReference type="ARBA" id="ARBA00004196"/>
    </source>
</evidence>
<dbReference type="SUPFAM" id="SSF48452">
    <property type="entry name" value="TPR-like"/>
    <property type="match status" value="1"/>
</dbReference>
<dbReference type="Pfam" id="PF23914">
    <property type="entry name" value="TPR_CcmH_CycH"/>
    <property type="match status" value="1"/>
</dbReference>
<dbReference type="GO" id="GO:0017004">
    <property type="term" value="P:cytochrome complex assembly"/>
    <property type="evidence" value="ECO:0007669"/>
    <property type="project" value="UniProtKB-KW"/>
</dbReference>
<dbReference type="Gene3D" id="1.25.40.10">
    <property type="entry name" value="Tetratricopeptide repeat domain"/>
    <property type="match status" value="1"/>
</dbReference>
<feature type="transmembrane region" description="Helical" evidence="6">
    <location>
        <begin position="6"/>
        <end position="21"/>
    </location>
</feature>
<feature type="domain" description="Cytochrome c-type biogenesis protein H TPR" evidence="7">
    <location>
        <begin position="145"/>
        <end position="252"/>
    </location>
</feature>
<dbReference type="STRING" id="440168.SAMN04487974_102224"/>
<dbReference type="InterPro" id="IPR017560">
    <property type="entry name" value="Cyt_c_biogenesis_CcmI"/>
</dbReference>
<comment type="subcellular location">
    <subcellularLocation>
        <location evidence="1">Cell envelope</location>
    </subcellularLocation>
</comment>
<evidence type="ECO:0000259" key="7">
    <source>
        <dbReference type="Pfam" id="PF23914"/>
    </source>
</evidence>
<keyword evidence="9" id="KW-1185">Reference proteome</keyword>
<gene>
    <name evidence="8" type="ORF">SAMN04487974_102224</name>
</gene>
<evidence type="ECO:0000256" key="6">
    <source>
        <dbReference type="SAM" id="Phobius"/>
    </source>
</evidence>
<proteinExistence type="predicted"/>
<reference evidence="8 9" key="1">
    <citation type="submission" date="2016-10" db="EMBL/GenBank/DDBJ databases">
        <authorList>
            <person name="de Groot N.N."/>
        </authorList>
    </citation>
    <scope>NUCLEOTIDE SEQUENCE [LARGE SCALE GENOMIC DNA]</scope>
    <source>
        <strain evidence="8 9">CGMCC 1.10267</strain>
    </source>
</reference>
<dbReference type="PANTHER" id="PTHR47870:SF1">
    <property type="entry name" value="CYTOCHROME C-TYPE BIOGENESIS PROTEIN CCMH"/>
    <property type="match status" value="1"/>
</dbReference>